<organism evidence="2 3">
    <name type="scientific">Dorea longicatena</name>
    <dbReference type="NCBI Taxonomy" id="88431"/>
    <lineage>
        <taxon>Bacteria</taxon>
        <taxon>Bacillati</taxon>
        <taxon>Bacillota</taxon>
        <taxon>Clostridia</taxon>
        <taxon>Lachnospirales</taxon>
        <taxon>Lachnospiraceae</taxon>
        <taxon>Dorea</taxon>
    </lineage>
</organism>
<sequence length="133" mass="15356">MKKKIFICSPYRGRVEENKKDAVSYARITAMSGDVPIVPHLYFPSFLDDNIPNERMTGIAMGLELMDMCDEVYVFGFDITEGMKFELDHAKETRKPVRLHDTDFNPVNVRTIPVDERADARYKGIIRNLKVLK</sequence>
<name>A0A173WBB9_9FIRM</name>
<reference evidence="2 3" key="1">
    <citation type="submission" date="2015-09" db="EMBL/GenBank/DDBJ databases">
        <authorList>
            <consortium name="Pathogen Informatics"/>
        </authorList>
    </citation>
    <scope>NUCLEOTIDE SEQUENCE [LARGE SCALE GENOMIC DNA]</scope>
    <source>
        <strain evidence="2 3">2789STDY5608866</strain>
    </source>
</reference>
<feature type="domain" description="DUF7768" evidence="1">
    <location>
        <begin position="3"/>
        <end position="99"/>
    </location>
</feature>
<proteinExistence type="predicted"/>
<evidence type="ECO:0000313" key="2">
    <source>
        <dbReference type="EMBL" id="CUN35745.1"/>
    </source>
</evidence>
<protein>
    <recommendedName>
        <fullName evidence="1">DUF7768 domain-containing protein</fullName>
    </recommendedName>
</protein>
<evidence type="ECO:0000259" key="1">
    <source>
        <dbReference type="Pfam" id="PF24963"/>
    </source>
</evidence>
<accession>A0A173WBB9</accession>
<gene>
    <name evidence="2" type="ORF">ERS852423_00120</name>
</gene>
<dbReference type="EMBL" id="CYYY01000001">
    <property type="protein sequence ID" value="CUN35745.1"/>
    <property type="molecule type" value="Genomic_DNA"/>
</dbReference>
<dbReference type="Gene3D" id="3.40.50.10400">
    <property type="entry name" value="Hypothetical protein PA1492"/>
    <property type="match status" value="1"/>
</dbReference>
<dbReference type="AlphaFoldDB" id="A0A173WBB9"/>
<dbReference type="Pfam" id="PF24963">
    <property type="entry name" value="DUF7768"/>
    <property type="match status" value="1"/>
</dbReference>
<dbReference type="Proteomes" id="UP000095439">
    <property type="component" value="Unassembled WGS sequence"/>
</dbReference>
<dbReference type="InterPro" id="IPR056670">
    <property type="entry name" value="DUF7768"/>
</dbReference>
<evidence type="ECO:0000313" key="3">
    <source>
        <dbReference type="Proteomes" id="UP000095439"/>
    </source>
</evidence>
<dbReference type="RefSeq" id="WP_055180039.1">
    <property type="nucleotide sequence ID" value="NZ_CABIWY010000001.1"/>
</dbReference>
<dbReference type="SUPFAM" id="SSF52309">
    <property type="entry name" value="N-(deoxy)ribosyltransferase-like"/>
    <property type="match status" value="1"/>
</dbReference>